<proteinExistence type="predicted"/>
<dbReference type="InterPro" id="IPR036388">
    <property type="entry name" value="WH-like_DNA-bd_sf"/>
</dbReference>
<dbReference type="Pfam" id="PF05043">
    <property type="entry name" value="Mga"/>
    <property type="match status" value="1"/>
</dbReference>
<evidence type="ECO:0000313" key="3">
    <source>
        <dbReference type="Proteomes" id="UP000270190"/>
    </source>
</evidence>
<organism evidence="2 3">
    <name type="scientific">Brochothrix thermosphacta</name>
    <name type="common">Microbacterium thermosphactum</name>
    <dbReference type="NCBI Taxonomy" id="2756"/>
    <lineage>
        <taxon>Bacteria</taxon>
        <taxon>Bacillati</taxon>
        <taxon>Bacillota</taxon>
        <taxon>Bacilli</taxon>
        <taxon>Bacillales</taxon>
        <taxon>Listeriaceae</taxon>
        <taxon>Brochothrix</taxon>
    </lineage>
</organism>
<feature type="domain" description="Mga helix-turn-helix" evidence="1">
    <location>
        <begin position="74"/>
        <end position="156"/>
    </location>
</feature>
<dbReference type="EMBL" id="OUNC01000012">
    <property type="protein sequence ID" value="SPP28276.1"/>
    <property type="molecule type" value="Genomic_DNA"/>
</dbReference>
<gene>
    <name evidence="2" type="ORF">BTBSAS_20146</name>
</gene>
<protein>
    <submittedName>
        <fullName evidence="2">Putative transcriptional regulator</fullName>
    </submittedName>
</protein>
<name>A0A2X0QI55_BROTH</name>
<sequence>MKNVLENHLARKLLLIEELYNKKKYLQLDEAAELLCCSKNTLSKDIMEINKKFYVIEYEKTKGLSFNKNKGVNFNYLYGYLLTESTSVQLLKQIIIEEPTITDIAYDIFISESKVRKLIGKWNEYLKGRNFSFKIIIDKNKLILAGNETDIRLFCHYMFFGLNYTDIYDQTTSDSQLYRLYKENIKKQYSSKCNIGDYELTKAYYFMITALYRIKNGHYDNVFEDYHPFKVSFSSTLYRNLETKITQVFNVEVDTKLVNQIIHHSYFKEYNQELAPIKLEVKEKYERFVQNIIDCIPNLILTEETTRKIKESLLLILLHSPQIKYFLVDHNINVYNVHFKQYRNFFMIINDLAEQEGNIFKSEEIRRAFFIKLVYTLNAEICIAKYTLTRPCIAIYSFGTADVKKALKSLMQMFFGERIGILITDNLEGKTEEADLIITNYLLPTSYEDKTIYFPENVTLEWLFSLDEELKKFKYKYHGVFGYKKEQFESTEPLKWLEH</sequence>
<reference evidence="3" key="1">
    <citation type="submission" date="2018-04" db="EMBL/GenBank/DDBJ databases">
        <authorList>
            <person name="Illikoud N."/>
        </authorList>
    </citation>
    <scope>NUCLEOTIDE SEQUENCE [LARGE SCALE GENOMIC DNA]</scope>
</reference>
<evidence type="ECO:0000259" key="1">
    <source>
        <dbReference type="Pfam" id="PF05043"/>
    </source>
</evidence>
<dbReference type="Gene3D" id="1.10.10.10">
    <property type="entry name" value="Winged helix-like DNA-binding domain superfamily/Winged helix DNA-binding domain"/>
    <property type="match status" value="1"/>
</dbReference>
<dbReference type="InterPro" id="IPR007737">
    <property type="entry name" value="Mga_HTH"/>
</dbReference>
<dbReference type="Proteomes" id="UP000270190">
    <property type="component" value="Unassembled WGS sequence"/>
</dbReference>
<dbReference type="RefSeq" id="WP_069128622.1">
    <property type="nucleotide sequence ID" value="NZ_CBCPJR010000001.1"/>
</dbReference>
<evidence type="ECO:0000313" key="2">
    <source>
        <dbReference type="EMBL" id="SPP28276.1"/>
    </source>
</evidence>
<dbReference type="AlphaFoldDB" id="A0A2X0QI55"/>
<accession>A0A2X0QI55</accession>